<dbReference type="InterPro" id="IPR036868">
    <property type="entry name" value="TusA-like_sf"/>
</dbReference>
<dbReference type="AlphaFoldDB" id="A0A316GFE3"/>
<name>A0A316GFE3_9GAMM</name>
<dbReference type="Proteomes" id="UP000245790">
    <property type="component" value="Unassembled WGS sequence"/>
</dbReference>
<dbReference type="RefSeq" id="WP_146196080.1">
    <property type="nucleotide sequence ID" value="NZ_QGGU01000003.1"/>
</dbReference>
<dbReference type="SUPFAM" id="SSF64307">
    <property type="entry name" value="SirA-like"/>
    <property type="match status" value="1"/>
</dbReference>
<evidence type="ECO:0000313" key="2">
    <source>
        <dbReference type="Proteomes" id="UP000245790"/>
    </source>
</evidence>
<sequence length="87" mass="10249">MTDLKTSITQLKNYYDYREIKCPMSLVRAKQLLRKAQPGDCFHFHTFDISLYKDLRKLQVKLNICVQLEKTDNAELIVTVTCNHELD</sequence>
<evidence type="ECO:0000313" key="1">
    <source>
        <dbReference type="EMBL" id="PWK53417.1"/>
    </source>
</evidence>
<dbReference type="GO" id="GO:0016740">
    <property type="term" value="F:transferase activity"/>
    <property type="evidence" value="ECO:0007669"/>
    <property type="project" value="UniProtKB-KW"/>
</dbReference>
<dbReference type="Gene3D" id="3.30.110.40">
    <property type="entry name" value="TusA-like domain"/>
    <property type="match status" value="1"/>
</dbReference>
<keyword evidence="1" id="KW-0808">Transferase</keyword>
<comment type="caution">
    <text evidence="1">The sequence shown here is derived from an EMBL/GenBank/DDBJ whole genome shotgun (WGS) entry which is preliminary data.</text>
</comment>
<protein>
    <submittedName>
        <fullName evidence="1">TusA-related sulfurtransferase</fullName>
    </submittedName>
</protein>
<proteinExistence type="predicted"/>
<dbReference type="EMBL" id="QGGU01000003">
    <property type="protein sequence ID" value="PWK53417.1"/>
    <property type="molecule type" value="Genomic_DNA"/>
</dbReference>
<gene>
    <name evidence="1" type="ORF">C8D97_103244</name>
</gene>
<dbReference type="OrthoDB" id="9797551at2"/>
<keyword evidence="2" id="KW-1185">Reference proteome</keyword>
<organism evidence="1 2">
    <name type="scientific">Pleionea mediterranea</name>
    <dbReference type="NCBI Taxonomy" id="523701"/>
    <lineage>
        <taxon>Bacteria</taxon>
        <taxon>Pseudomonadati</taxon>
        <taxon>Pseudomonadota</taxon>
        <taxon>Gammaproteobacteria</taxon>
        <taxon>Oceanospirillales</taxon>
        <taxon>Pleioneaceae</taxon>
        <taxon>Pleionea</taxon>
    </lineage>
</organism>
<reference evidence="1 2" key="1">
    <citation type="submission" date="2018-05" db="EMBL/GenBank/DDBJ databases">
        <title>Genomic Encyclopedia of Type Strains, Phase IV (KMG-IV): sequencing the most valuable type-strain genomes for metagenomic binning, comparative biology and taxonomic classification.</title>
        <authorList>
            <person name="Goeker M."/>
        </authorList>
    </citation>
    <scope>NUCLEOTIDE SEQUENCE [LARGE SCALE GENOMIC DNA]</scope>
    <source>
        <strain evidence="1 2">DSM 25350</strain>
    </source>
</reference>
<accession>A0A316GFE3</accession>